<dbReference type="InterPro" id="IPR005025">
    <property type="entry name" value="FMN_Rdtase-like_dom"/>
</dbReference>
<dbReference type="Gene3D" id="3.40.50.360">
    <property type="match status" value="1"/>
</dbReference>
<dbReference type="PANTHER" id="PTHR43408">
    <property type="entry name" value="FMN REDUCTASE (NADPH)"/>
    <property type="match status" value="1"/>
</dbReference>
<keyword evidence="1" id="KW-0285">Flavoprotein</keyword>
<organism evidence="5 6">
    <name type="scientific">Oceanobacillus luteolus</name>
    <dbReference type="NCBI Taxonomy" id="1274358"/>
    <lineage>
        <taxon>Bacteria</taxon>
        <taxon>Bacillati</taxon>
        <taxon>Bacillota</taxon>
        <taxon>Bacilli</taxon>
        <taxon>Bacillales</taxon>
        <taxon>Bacillaceae</taxon>
        <taxon>Oceanobacillus</taxon>
    </lineage>
</organism>
<dbReference type="EMBL" id="JBHUDE010000159">
    <property type="protein sequence ID" value="MFD1609523.1"/>
    <property type="molecule type" value="Genomic_DNA"/>
</dbReference>
<dbReference type="Pfam" id="PF03358">
    <property type="entry name" value="FMN_red"/>
    <property type="match status" value="1"/>
</dbReference>
<comment type="caution">
    <text evidence="5">The sequence shown here is derived from an EMBL/GenBank/DDBJ whole genome shotgun (WGS) entry which is preliminary data.</text>
</comment>
<gene>
    <name evidence="5" type="primary">ssuE</name>
    <name evidence="5" type="ORF">ACFSBH_18045</name>
</gene>
<dbReference type="NCBIfam" id="TIGR03567">
    <property type="entry name" value="FMN_reduc_SsuE"/>
    <property type="match status" value="1"/>
</dbReference>
<keyword evidence="2" id="KW-0288">FMN</keyword>
<accession>A0ABW4HV75</accession>
<evidence type="ECO:0000259" key="4">
    <source>
        <dbReference type="Pfam" id="PF03358"/>
    </source>
</evidence>
<dbReference type="PANTHER" id="PTHR43408:SF1">
    <property type="entry name" value="FMN REDUCTASE (NADPH)"/>
    <property type="match status" value="1"/>
</dbReference>
<keyword evidence="3 5" id="KW-0560">Oxidoreductase</keyword>
<dbReference type="InterPro" id="IPR029039">
    <property type="entry name" value="Flavoprotein-like_sf"/>
</dbReference>
<dbReference type="GO" id="GO:0052873">
    <property type="term" value="F:FMN reductase (NADPH) activity"/>
    <property type="evidence" value="ECO:0007669"/>
    <property type="project" value="UniProtKB-EC"/>
</dbReference>
<dbReference type="RefSeq" id="WP_251515588.1">
    <property type="nucleotide sequence ID" value="NZ_JAMBON010000026.1"/>
</dbReference>
<name>A0ABW4HV75_9BACI</name>
<dbReference type="InterPro" id="IPR051814">
    <property type="entry name" value="NAD(P)H-dep_FMN_reductase"/>
</dbReference>
<proteinExistence type="predicted"/>
<dbReference type="InterPro" id="IPR020048">
    <property type="entry name" value="NADPH-dep_FMN_reduc_SsuE"/>
</dbReference>
<dbReference type="EC" id="1.5.1.38" evidence="5"/>
<evidence type="ECO:0000313" key="6">
    <source>
        <dbReference type="Proteomes" id="UP001597221"/>
    </source>
</evidence>
<sequence length="185" mass="20480">MSEIIILSGSPSENSGSDKVLLYLGSLLEKEGLSVTHLSVKDVPYQDLFEGRYNSPSVVGITRLIQNSKGVLVGSPVYKSSYTGVLKALIDLLPPDVFEHKPVLPLMSGGSASHLLALEYSLKPLLASLKAHNLKGIYLINEQIDKRKDTPIIDEELLQRAEKQLNYFIHLVNRQKQATPVFLQQ</sequence>
<dbReference type="Proteomes" id="UP001597221">
    <property type="component" value="Unassembled WGS sequence"/>
</dbReference>
<protein>
    <submittedName>
        <fullName evidence="5">NADPH-dependent FMN reductase</fullName>
        <ecNumber evidence="5">1.5.1.38</ecNumber>
    </submittedName>
</protein>
<feature type="domain" description="NADPH-dependent FMN reductase-like" evidence="4">
    <location>
        <begin position="4"/>
        <end position="141"/>
    </location>
</feature>
<evidence type="ECO:0000313" key="5">
    <source>
        <dbReference type="EMBL" id="MFD1609523.1"/>
    </source>
</evidence>
<dbReference type="SUPFAM" id="SSF52218">
    <property type="entry name" value="Flavoproteins"/>
    <property type="match status" value="1"/>
</dbReference>
<evidence type="ECO:0000256" key="1">
    <source>
        <dbReference type="ARBA" id="ARBA00022630"/>
    </source>
</evidence>
<keyword evidence="6" id="KW-1185">Reference proteome</keyword>
<evidence type="ECO:0000256" key="2">
    <source>
        <dbReference type="ARBA" id="ARBA00022643"/>
    </source>
</evidence>
<evidence type="ECO:0000256" key="3">
    <source>
        <dbReference type="ARBA" id="ARBA00023002"/>
    </source>
</evidence>
<reference evidence="6" key="1">
    <citation type="journal article" date="2019" name="Int. J. Syst. Evol. Microbiol.">
        <title>The Global Catalogue of Microorganisms (GCM) 10K type strain sequencing project: providing services to taxonomists for standard genome sequencing and annotation.</title>
        <authorList>
            <consortium name="The Broad Institute Genomics Platform"/>
            <consortium name="The Broad Institute Genome Sequencing Center for Infectious Disease"/>
            <person name="Wu L."/>
            <person name="Ma J."/>
        </authorList>
    </citation>
    <scope>NUCLEOTIDE SEQUENCE [LARGE SCALE GENOMIC DNA]</scope>
    <source>
        <strain evidence="6">CGMCC 1.12376</strain>
    </source>
</reference>